<organism evidence="1 2">
    <name type="scientific">Corynebacterium pseudopelargi</name>
    <dbReference type="NCBI Taxonomy" id="2080757"/>
    <lineage>
        <taxon>Bacteria</taxon>
        <taxon>Bacillati</taxon>
        <taxon>Actinomycetota</taxon>
        <taxon>Actinomycetes</taxon>
        <taxon>Mycobacteriales</taxon>
        <taxon>Corynebacteriaceae</taxon>
        <taxon>Corynebacterium</taxon>
    </lineage>
</organism>
<sequence length="151" mass="15544">MAWLILAVELRKGSTTPDASSISTARYLVIHREVSQSFAGTPAGVSPGLKVCVLGNDLPSLCVEANMINLSLDLEGATIGELQTFLRAVESTGAKSRTPLQLEGTVLSVRADAAQGGSATSGLPKVDADKPLGDQALKSIIDALVNRATGA</sequence>
<dbReference type="KEGG" id="cpso:CPPEL_03670"/>
<proteinExistence type="predicted"/>
<name>A0A3G6ITD3_9CORY</name>
<gene>
    <name evidence="1" type="ORF">CPPEL_03670</name>
</gene>
<dbReference type="EMBL" id="CP033898">
    <property type="protein sequence ID" value="AZA08862.1"/>
    <property type="molecule type" value="Genomic_DNA"/>
</dbReference>
<protein>
    <submittedName>
        <fullName evidence="1">Uncharacterized protein</fullName>
    </submittedName>
</protein>
<evidence type="ECO:0000313" key="1">
    <source>
        <dbReference type="EMBL" id="AZA08862.1"/>
    </source>
</evidence>
<accession>A0A3G6ITD3</accession>
<reference evidence="1 2" key="1">
    <citation type="submission" date="2018-11" db="EMBL/GenBank/DDBJ databases">
        <authorList>
            <person name="Kleinhagauer T."/>
            <person name="Glaeser S.P."/>
            <person name="Spergser J."/>
            <person name="Ruckert C."/>
            <person name="Kaempfer P."/>
            <person name="Busse H.-J."/>
        </authorList>
    </citation>
    <scope>NUCLEOTIDE SEQUENCE [LARGE SCALE GENOMIC DNA]</scope>
    <source>
        <strain evidence="1 2">812CH</strain>
    </source>
</reference>
<dbReference type="AlphaFoldDB" id="A0A3G6ITD3"/>
<dbReference type="Proteomes" id="UP000271426">
    <property type="component" value="Chromosome"/>
</dbReference>
<evidence type="ECO:0000313" key="2">
    <source>
        <dbReference type="Proteomes" id="UP000271426"/>
    </source>
</evidence>
<keyword evidence="2" id="KW-1185">Reference proteome</keyword>